<evidence type="ECO:0000313" key="1">
    <source>
        <dbReference type="EMBL" id="ACF78963.1"/>
    </source>
</evidence>
<dbReference type="EMBL" id="BT033958">
    <property type="protein sequence ID" value="ACF78963.1"/>
    <property type="molecule type" value="mRNA"/>
</dbReference>
<accession>B4FA20</accession>
<sequence>MTNHDSYRMKILIKRRMVVIELYLTNKTKFEVNNKKTELAQFKNI</sequence>
<reference evidence="1" key="1">
    <citation type="journal article" date="2009" name="PLoS Genet.">
        <title>Sequencing, mapping, and analysis of 27,455 maize full-length cDNAs.</title>
        <authorList>
            <person name="Soderlund C."/>
            <person name="Descour A."/>
            <person name="Kudrna D."/>
            <person name="Bomhoff M."/>
            <person name="Boyd L."/>
            <person name="Currie J."/>
            <person name="Angelova A."/>
            <person name="Collura K."/>
            <person name="Wissotski M."/>
            <person name="Ashley E."/>
            <person name="Morrow D."/>
            <person name="Fernandes J."/>
            <person name="Walbot V."/>
            <person name="Yu Y."/>
        </authorList>
    </citation>
    <scope>NUCLEOTIDE SEQUENCE</scope>
    <source>
        <strain evidence="1">B73</strain>
    </source>
</reference>
<organism evidence="1">
    <name type="scientific">Zea mays</name>
    <name type="common">Maize</name>
    <dbReference type="NCBI Taxonomy" id="4577"/>
    <lineage>
        <taxon>Eukaryota</taxon>
        <taxon>Viridiplantae</taxon>
        <taxon>Streptophyta</taxon>
        <taxon>Embryophyta</taxon>
        <taxon>Tracheophyta</taxon>
        <taxon>Spermatophyta</taxon>
        <taxon>Magnoliopsida</taxon>
        <taxon>Liliopsida</taxon>
        <taxon>Poales</taxon>
        <taxon>Poaceae</taxon>
        <taxon>PACMAD clade</taxon>
        <taxon>Panicoideae</taxon>
        <taxon>Andropogonodae</taxon>
        <taxon>Andropogoneae</taxon>
        <taxon>Tripsacinae</taxon>
        <taxon>Zea</taxon>
    </lineage>
</organism>
<dbReference type="AlphaFoldDB" id="B4FA20"/>
<proteinExistence type="evidence at transcript level"/>
<name>B4FA20_MAIZE</name>
<protein>
    <submittedName>
        <fullName evidence="1">Uncharacterized protein</fullName>
    </submittedName>
</protein>
<dbReference type="HOGENOM" id="CLU_3208358_0_0_1"/>